<dbReference type="Proteomes" id="UP000070700">
    <property type="component" value="Unassembled WGS sequence"/>
</dbReference>
<dbReference type="KEGG" id="psco:LY89DRAFT_785357"/>
<dbReference type="RefSeq" id="XP_018067131.1">
    <property type="nucleotide sequence ID" value="XM_018222885.1"/>
</dbReference>
<proteinExistence type="predicted"/>
<dbReference type="GeneID" id="28832611"/>
<dbReference type="EMBL" id="KQ947423">
    <property type="protein sequence ID" value="KUJ12776.1"/>
    <property type="molecule type" value="Genomic_DNA"/>
</dbReference>
<accession>A0A194WXS0</accession>
<name>A0A194WXS0_MOLSC</name>
<evidence type="ECO:0000313" key="1">
    <source>
        <dbReference type="EMBL" id="KUJ12776.1"/>
    </source>
</evidence>
<gene>
    <name evidence="1" type="ORF">LY89DRAFT_785357</name>
</gene>
<evidence type="ECO:0000313" key="2">
    <source>
        <dbReference type="Proteomes" id="UP000070700"/>
    </source>
</evidence>
<reference evidence="1 2" key="1">
    <citation type="submission" date="2015-10" db="EMBL/GenBank/DDBJ databases">
        <title>Full genome of DAOMC 229536 Phialocephala scopiformis, a fungal endophyte of spruce producing the potent anti-insectan compound rugulosin.</title>
        <authorList>
            <consortium name="DOE Joint Genome Institute"/>
            <person name="Walker A.K."/>
            <person name="Frasz S.L."/>
            <person name="Seifert K.A."/>
            <person name="Miller J.D."/>
            <person name="Mondo S.J."/>
            <person name="Labutti K."/>
            <person name="Lipzen A."/>
            <person name="Dockter R."/>
            <person name="Kennedy M."/>
            <person name="Grigoriev I.V."/>
            <person name="Spatafora J.W."/>
        </authorList>
    </citation>
    <scope>NUCLEOTIDE SEQUENCE [LARGE SCALE GENOMIC DNA]</scope>
    <source>
        <strain evidence="1 2">CBS 120377</strain>
    </source>
</reference>
<dbReference type="AlphaFoldDB" id="A0A194WXS0"/>
<organism evidence="1 2">
    <name type="scientific">Mollisia scopiformis</name>
    <name type="common">Conifer needle endophyte fungus</name>
    <name type="synonym">Phialocephala scopiformis</name>
    <dbReference type="NCBI Taxonomy" id="149040"/>
    <lineage>
        <taxon>Eukaryota</taxon>
        <taxon>Fungi</taxon>
        <taxon>Dikarya</taxon>
        <taxon>Ascomycota</taxon>
        <taxon>Pezizomycotina</taxon>
        <taxon>Leotiomycetes</taxon>
        <taxon>Helotiales</taxon>
        <taxon>Mollisiaceae</taxon>
        <taxon>Mollisia</taxon>
    </lineage>
</organism>
<protein>
    <submittedName>
        <fullName evidence="1">Uncharacterized protein</fullName>
    </submittedName>
</protein>
<dbReference type="InParanoid" id="A0A194WXS0"/>
<sequence length="206" mass="23604">MDFSLKLYTVKPADRNSGTEFTTCFTLGGFLHPYRTLNEDEKKSLEQTKEKTRQAAGVSIHPPEWATTLKDHRLWRLMDKDEVTPLKELIRLVDTSAHTELTEPKTESFHGKDSFTDAAYMEAVENTLHDALNSARISGDENAMVKGINAHYKSRNFDKKASNKFVKKTWKIAEGLIERLEKWETLGEDQKTGIGLWCLHMGLFRI</sequence>
<dbReference type="OrthoDB" id="2562973at2759"/>
<keyword evidence="2" id="KW-1185">Reference proteome</keyword>